<dbReference type="GO" id="GO:0003779">
    <property type="term" value="F:actin binding"/>
    <property type="evidence" value="ECO:0007669"/>
    <property type="project" value="UniProtKB-KW"/>
</dbReference>
<feature type="compositionally biased region" description="Pro residues" evidence="11">
    <location>
        <begin position="569"/>
        <end position="579"/>
    </location>
</feature>
<feature type="compositionally biased region" description="Polar residues" evidence="11">
    <location>
        <begin position="485"/>
        <end position="498"/>
    </location>
</feature>
<dbReference type="Ensembl" id="ENSSFOT00015032307.2">
    <property type="protein sequence ID" value="ENSSFOP00015031950.1"/>
    <property type="gene ID" value="ENSSFOG00015020468.2"/>
</dbReference>
<feature type="region of interest" description="Disordered" evidence="11">
    <location>
        <begin position="736"/>
        <end position="804"/>
    </location>
</feature>
<feature type="repeat" description="RPEL" evidence="9">
    <location>
        <begin position="60"/>
        <end position="85"/>
    </location>
</feature>
<dbReference type="PROSITE" id="PS51073">
    <property type="entry name" value="RPEL"/>
    <property type="match status" value="3"/>
</dbReference>
<feature type="compositionally biased region" description="Basic and acidic residues" evidence="11">
    <location>
        <begin position="80"/>
        <end position="94"/>
    </location>
</feature>
<evidence type="ECO:0000256" key="7">
    <source>
        <dbReference type="ARBA" id="ARBA00023203"/>
    </source>
</evidence>
<feature type="compositionally biased region" description="Basic and acidic residues" evidence="11">
    <location>
        <begin position="115"/>
        <end position="125"/>
    </location>
</feature>
<reference evidence="12" key="2">
    <citation type="submission" date="2025-08" db="UniProtKB">
        <authorList>
            <consortium name="Ensembl"/>
        </authorList>
    </citation>
    <scope>IDENTIFICATION</scope>
</reference>
<gene>
    <name evidence="12" type="primary">LOC108931871</name>
</gene>
<feature type="compositionally biased region" description="Basic and acidic residues" evidence="11">
    <location>
        <begin position="450"/>
        <end position="460"/>
    </location>
</feature>
<feature type="compositionally biased region" description="Acidic residues" evidence="11">
    <location>
        <begin position="875"/>
        <end position="901"/>
    </location>
</feature>
<evidence type="ECO:0000256" key="8">
    <source>
        <dbReference type="ARBA" id="ARBA00023273"/>
    </source>
</evidence>
<dbReference type="Gene3D" id="6.10.140.2130">
    <property type="match status" value="1"/>
</dbReference>
<dbReference type="SMART" id="SM00707">
    <property type="entry name" value="RPEL"/>
    <property type="match status" value="3"/>
</dbReference>
<dbReference type="GeneTree" id="ENSGT00940000157582"/>
<dbReference type="PANTHER" id="PTHR12751">
    <property type="entry name" value="PHOSPHATASE AND ACTIN REGULATOR PHACTR"/>
    <property type="match status" value="1"/>
</dbReference>
<evidence type="ECO:0000256" key="1">
    <source>
        <dbReference type="ARBA" id="ARBA00009795"/>
    </source>
</evidence>
<comment type="function">
    <text evidence="10">Regulator of protein phosphatase 1 (PP1) required for neural tube and optic fissure closure, and enteric neural crest cell (ENCCs) migration during development. Acts as an activator of PP1. During neural tube closure, localizes to the ventral neural tube and activates PP1, leading to down-regulate cell proliferation within cranial neural tissue and the neural retina. Also acts as a regulator of migration of enteric neural crest cells (ENCCs) by activating PP1, leading to repression of the integrin signaling through the rho/rock pathway.</text>
</comment>
<feature type="compositionally biased region" description="Pro residues" evidence="11">
    <location>
        <begin position="764"/>
        <end position="778"/>
    </location>
</feature>
<feature type="compositionally biased region" description="Pro residues" evidence="11">
    <location>
        <begin position="650"/>
        <end position="665"/>
    </location>
</feature>
<feature type="region of interest" description="Disordered" evidence="11">
    <location>
        <begin position="1"/>
        <end position="39"/>
    </location>
</feature>
<evidence type="ECO:0000256" key="3">
    <source>
        <dbReference type="ARBA" id="ARBA00022473"/>
    </source>
</evidence>
<comment type="subunit">
    <text evidence="2 10">Binds PPP1CA and actin.</text>
</comment>
<keyword evidence="13" id="KW-1185">Reference proteome</keyword>
<evidence type="ECO:0000256" key="10">
    <source>
        <dbReference type="RuleBase" id="RU367131"/>
    </source>
</evidence>
<keyword evidence="6 10" id="KW-0524">Neurogenesis</keyword>
<evidence type="ECO:0000256" key="11">
    <source>
        <dbReference type="SAM" id="MobiDB-lite"/>
    </source>
</evidence>
<feature type="compositionally biased region" description="Low complexity" evidence="11">
    <location>
        <begin position="558"/>
        <end position="568"/>
    </location>
</feature>
<keyword evidence="3 10" id="KW-0217">Developmental protein</keyword>
<feature type="compositionally biased region" description="Polar residues" evidence="11">
    <location>
        <begin position="615"/>
        <end position="630"/>
    </location>
</feature>
<organism evidence="12 13">
    <name type="scientific">Scleropages formosus</name>
    <name type="common">Asian bonytongue</name>
    <name type="synonym">Osteoglossum formosum</name>
    <dbReference type="NCBI Taxonomy" id="113540"/>
    <lineage>
        <taxon>Eukaryota</taxon>
        <taxon>Metazoa</taxon>
        <taxon>Chordata</taxon>
        <taxon>Craniata</taxon>
        <taxon>Vertebrata</taxon>
        <taxon>Euteleostomi</taxon>
        <taxon>Actinopterygii</taxon>
        <taxon>Neopterygii</taxon>
        <taxon>Teleostei</taxon>
        <taxon>Osteoglossocephala</taxon>
        <taxon>Osteoglossomorpha</taxon>
        <taxon>Osteoglossiformes</taxon>
        <taxon>Osteoglossidae</taxon>
        <taxon>Scleropages</taxon>
    </lineage>
</organism>
<proteinExistence type="inferred from homology"/>
<sequence>MDNPDDEDDQRHSTLRSEGGSSQDGVPPTRQKGKFSIGKIFKPWKWKKKKNNEKFKETQEVLERQMSFRKSRQELIDKGLLKEIPENEGKEESNSKTIQVKNGHTLLREGSQGSERARPASEMDIKINPTWLPRGEERRGRIVSEGDRWQREHEDKDHRDKKEERQFKDSRDRRELRDPREKGEERESRDPRDKREEKELREPRDRREDRESKGPRDRREDRESRDSRDRKNDRESRDPRDWREDRELRNPRDRRENRESRDPRDRKNDKEPRDPRDWREERESKDPRDGKDDRESRDLRDRREDRESRDPRDRWENRDRDLRDRREDRELRDHRDRREEKELRDGGDEREPREEREQRNKKNERPGHAYVDQDQKVHLKEQGDEPRRTGRPYSEVEVRPILPKAVSEDGRRTRPLSEADDKTSFSFHLPPGESRVNSESHSSRQGTDVKVLRDTQKEPPPKQPLMPPKRLVNKSEAAGEAPTRPSVSNIAPPSSEAFSNRGAKASASSPPHHDNGPLPSSNGSIPSAHTNAVSTSASSNPTPVQEETLPSSLGDTQVPSSPSSAPQPAKQPPVPPPKPTNRNSSALLLAELSQGDPGLSPRRVPVPPKRTTPVASRNSQEAPAASNTSTEVEKSGSMGRLPDNASLPPSHIPPSPKLPPSPSPDPDPDPTQHHSSNSVSAPGQPADRVPVAVPHNIPHCPPAPVPTPVPCQVTDPTPASVPIVVPRPIPNPTPVYVTAATSDPAPARIPQPIPKSVPVTQVDPPSPTTEPPSEPPIPLHILIQQALASSGPPEPNPDRSRRAYSLLFEMPPELPAVPVGHVSSLPITIEPIRLPEDDDFDEEEEELPSQPQLGPRSRIGLVGDPRFAMIPEGPPDSEDESEDEEVVYREDESEDEDEDDSVNNALANKVKRKDTMALKLGDRSSALGAGSQEPSWSSKEQWEAVRIQIGTALTRRLSQRPTAQELEQRNILHPKTEETRRAERSEIKRRLTRKLSQRPTVAELQARKILRFNEYVECTSAEDYDRRADKPWTKLTPADKAAIRKELNDFKSLEMEVHEDSKIYTRFHRP</sequence>
<dbReference type="PANTHER" id="PTHR12751:SF4">
    <property type="entry name" value="PHOSPHATASE AND ACTIN REGULATOR 4"/>
    <property type="match status" value="1"/>
</dbReference>
<evidence type="ECO:0000256" key="9">
    <source>
        <dbReference type="PROSITE-ProRule" id="PRU00401"/>
    </source>
</evidence>
<dbReference type="RefSeq" id="XP_018603444.1">
    <property type="nucleotide sequence ID" value="XM_018747928.2"/>
</dbReference>
<dbReference type="GeneID" id="108931871"/>
<dbReference type="Pfam" id="PF02755">
    <property type="entry name" value="RPEL"/>
    <property type="match status" value="2"/>
</dbReference>
<keyword evidence="7 10" id="KW-0009">Actin-binding</keyword>
<evidence type="ECO:0000256" key="6">
    <source>
        <dbReference type="ARBA" id="ARBA00022902"/>
    </source>
</evidence>
<feature type="repeat" description="RPEL" evidence="9">
    <location>
        <begin position="989"/>
        <end position="1014"/>
    </location>
</feature>
<feature type="region of interest" description="Disordered" evidence="11">
    <location>
        <begin position="830"/>
        <end position="941"/>
    </location>
</feature>
<evidence type="ECO:0000313" key="12">
    <source>
        <dbReference type="Ensembl" id="ENSSFOP00015031950.1"/>
    </source>
</evidence>
<dbReference type="InterPro" id="IPR004018">
    <property type="entry name" value="RPEL_repeat"/>
</dbReference>
<dbReference type="Proteomes" id="UP000694397">
    <property type="component" value="Chromosome 23"/>
</dbReference>
<feature type="compositionally biased region" description="Basic and acidic residues" evidence="11">
    <location>
        <begin position="913"/>
        <end position="922"/>
    </location>
</feature>
<feature type="compositionally biased region" description="Acidic residues" evidence="11">
    <location>
        <begin position="836"/>
        <end position="847"/>
    </location>
</feature>
<accession>A0A8C9SCU8</accession>
<keyword evidence="5" id="KW-0677">Repeat</keyword>
<evidence type="ECO:0000256" key="5">
    <source>
        <dbReference type="ARBA" id="ARBA00022737"/>
    </source>
</evidence>
<evidence type="ECO:0000256" key="2">
    <source>
        <dbReference type="ARBA" id="ARBA00011844"/>
    </source>
</evidence>
<name>A0A8C9SCU8_SCLFO</name>
<reference evidence="12 13" key="1">
    <citation type="submission" date="2019-04" db="EMBL/GenBank/DDBJ databases">
        <authorList>
            <consortium name="Wellcome Sanger Institute Data Sharing"/>
        </authorList>
    </citation>
    <scope>NUCLEOTIDE SEQUENCE [LARGE SCALE GENOMIC DNA]</scope>
</reference>
<keyword evidence="8 10" id="KW-0966">Cell projection</keyword>
<comment type="similarity">
    <text evidence="1 10">Belongs to the phosphatase and actin regulator family.</text>
</comment>
<comment type="subcellular location">
    <subcellularLocation>
        <location evidence="10">Cytoplasm</location>
    </subcellularLocation>
    <subcellularLocation>
        <location evidence="10">Cell projection</location>
        <location evidence="10">Lamellipodium</location>
    </subcellularLocation>
</comment>
<evidence type="ECO:0000313" key="13">
    <source>
        <dbReference type="Proteomes" id="UP000694397"/>
    </source>
</evidence>
<feature type="compositionally biased region" description="Basic and acidic residues" evidence="11">
    <location>
        <begin position="134"/>
        <end position="398"/>
    </location>
</feature>
<dbReference type="AlphaFoldDB" id="A0A8C9SCU8"/>
<evidence type="ECO:0000256" key="4">
    <source>
        <dbReference type="ARBA" id="ARBA00022490"/>
    </source>
</evidence>
<dbReference type="GO" id="GO:0030036">
    <property type="term" value="P:actin cytoskeleton organization"/>
    <property type="evidence" value="ECO:0007669"/>
    <property type="project" value="TreeGrafter"/>
</dbReference>
<feature type="region of interest" description="Disordered" evidence="11">
    <location>
        <begin position="80"/>
        <end position="701"/>
    </location>
</feature>
<keyword evidence="4 10" id="KW-0963">Cytoplasm</keyword>
<reference evidence="12" key="3">
    <citation type="submission" date="2025-09" db="UniProtKB">
        <authorList>
            <consortium name="Ensembl"/>
        </authorList>
    </citation>
    <scope>IDENTIFICATION</scope>
</reference>
<protein>
    <recommendedName>
        <fullName evidence="10">Phosphatase and actin regulator 4</fullName>
    </recommendedName>
</protein>
<feature type="compositionally biased region" description="Basic and acidic residues" evidence="11">
    <location>
        <begin position="406"/>
        <end position="423"/>
    </location>
</feature>
<feature type="repeat" description="RPEL" evidence="9">
    <location>
        <begin position="951"/>
        <end position="976"/>
    </location>
</feature>
<dbReference type="Gene3D" id="6.10.140.1750">
    <property type="match status" value="1"/>
</dbReference>
<feature type="compositionally biased region" description="Polar residues" evidence="11">
    <location>
        <begin position="518"/>
        <end position="557"/>
    </location>
</feature>